<evidence type="ECO:0000256" key="3">
    <source>
        <dbReference type="ARBA" id="ARBA00022989"/>
    </source>
</evidence>
<name>A0ABR0KG87_9EURO</name>
<accession>A0ABR0KG87</accession>
<keyword evidence="10" id="KW-1185">Reference proteome</keyword>
<dbReference type="Proteomes" id="UP001345013">
    <property type="component" value="Unassembled WGS sequence"/>
</dbReference>
<keyword evidence="7" id="KW-0732">Signal</keyword>
<evidence type="ECO:0000313" key="9">
    <source>
        <dbReference type="EMBL" id="KAK5094321.1"/>
    </source>
</evidence>
<evidence type="ECO:0000259" key="8">
    <source>
        <dbReference type="Pfam" id="PF13813"/>
    </source>
</evidence>
<organism evidence="9 10">
    <name type="scientific">Lithohypha guttulata</name>
    <dbReference type="NCBI Taxonomy" id="1690604"/>
    <lineage>
        <taxon>Eukaryota</taxon>
        <taxon>Fungi</taxon>
        <taxon>Dikarya</taxon>
        <taxon>Ascomycota</taxon>
        <taxon>Pezizomycotina</taxon>
        <taxon>Eurotiomycetes</taxon>
        <taxon>Chaetothyriomycetidae</taxon>
        <taxon>Chaetothyriales</taxon>
        <taxon>Trichomeriaceae</taxon>
        <taxon>Lithohypha</taxon>
    </lineage>
</organism>
<feature type="chain" id="PRO_5047363212" description="Wax synthase domain-containing protein" evidence="7">
    <location>
        <begin position="19"/>
        <end position="219"/>
    </location>
</feature>
<dbReference type="Pfam" id="PF13813">
    <property type="entry name" value="MBOAT_2"/>
    <property type="match status" value="1"/>
</dbReference>
<keyword evidence="3 6" id="KW-1133">Transmembrane helix</keyword>
<dbReference type="EMBL" id="JAVRRG010000035">
    <property type="protein sequence ID" value="KAK5094321.1"/>
    <property type="molecule type" value="Genomic_DNA"/>
</dbReference>
<keyword evidence="2 6" id="KW-0812">Transmembrane</keyword>
<evidence type="ECO:0000256" key="6">
    <source>
        <dbReference type="SAM" id="Phobius"/>
    </source>
</evidence>
<evidence type="ECO:0000256" key="5">
    <source>
        <dbReference type="SAM" id="MobiDB-lite"/>
    </source>
</evidence>
<evidence type="ECO:0000256" key="4">
    <source>
        <dbReference type="ARBA" id="ARBA00023136"/>
    </source>
</evidence>
<feature type="signal peptide" evidence="7">
    <location>
        <begin position="1"/>
        <end position="18"/>
    </location>
</feature>
<evidence type="ECO:0000256" key="2">
    <source>
        <dbReference type="ARBA" id="ARBA00022692"/>
    </source>
</evidence>
<feature type="transmembrane region" description="Helical" evidence="6">
    <location>
        <begin position="168"/>
        <end position="186"/>
    </location>
</feature>
<sequence length="219" mass="25979">MNTIFAIFWVVVLRVGEPRDWPQLLGNPQEAYTLGRFWSRFWHRGHVSAYVDFTQLLINLLPRKLRNNKRFTTTIRHFLFFLFSGIVHSLVSWQMGDHCAYETDIWFYLTNFAAVSIEGVVLSHFGKSDRREPSTEQGTEKETEKEKQKEKGNTDSGKRGRRPNSKQVALMWRCIGYIWVLAFFFWSVPKFSYPKLQCAMEEQYLRMMKGLFRWEGTLN</sequence>
<comment type="caution">
    <text evidence="9">The sequence shown here is derived from an EMBL/GenBank/DDBJ whole genome shotgun (WGS) entry which is preliminary data.</text>
</comment>
<gene>
    <name evidence="9" type="ORF">LTR24_003696</name>
</gene>
<comment type="subcellular location">
    <subcellularLocation>
        <location evidence="1">Membrane</location>
        <topology evidence="1">Multi-pass membrane protein</topology>
    </subcellularLocation>
</comment>
<proteinExistence type="predicted"/>
<feature type="region of interest" description="Disordered" evidence="5">
    <location>
        <begin position="128"/>
        <end position="162"/>
    </location>
</feature>
<evidence type="ECO:0000313" key="10">
    <source>
        <dbReference type="Proteomes" id="UP001345013"/>
    </source>
</evidence>
<dbReference type="InterPro" id="IPR032805">
    <property type="entry name" value="Wax_synthase_dom"/>
</dbReference>
<feature type="compositionally biased region" description="Basic and acidic residues" evidence="5">
    <location>
        <begin position="128"/>
        <end position="158"/>
    </location>
</feature>
<reference evidence="9 10" key="1">
    <citation type="submission" date="2023-08" db="EMBL/GenBank/DDBJ databases">
        <title>Black Yeasts Isolated from many extreme environments.</title>
        <authorList>
            <person name="Coleine C."/>
            <person name="Stajich J.E."/>
            <person name="Selbmann L."/>
        </authorList>
    </citation>
    <scope>NUCLEOTIDE SEQUENCE [LARGE SCALE GENOMIC DNA]</scope>
    <source>
        <strain evidence="9 10">CCFEE 5885</strain>
    </source>
</reference>
<evidence type="ECO:0000256" key="1">
    <source>
        <dbReference type="ARBA" id="ARBA00004141"/>
    </source>
</evidence>
<feature type="domain" description="Wax synthase" evidence="8">
    <location>
        <begin position="21"/>
        <end position="109"/>
    </location>
</feature>
<protein>
    <recommendedName>
        <fullName evidence="8">Wax synthase domain-containing protein</fullName>
    </recommendedName>
</protein>
<keyword evidence="4 6" id="KW-0472">Membrane</keyword>
<feature type="transmembrane region" description="Helical" evidence="6">
    <location>
        <begin position="105"/>
        <end position="125"/>
    </location>
</feature>
<evidence type="ECO:0000256" key="7">
    <source>
        <dbReference type="SAM" id="SignalP"/>
    </source>
</evidence>
<feature type="transmembrane region" description="Helical" evidence="6">
    <location>
        <begin position="74"/>
        <end position="93"/>
    </location>
</feature>